<proteinExistence type="predicted"/>
<organism evidence="1 2">
    <name type="scientific">Pseudobacteriovorax antillogorgiicola</name>
    <dbReference type="NCBI Taxonomy" id="1513793"/>
    <lineage>
        <taxon>Bacteria</taxon>
        <taxon>Pseudomonadati</taxon>
        <taxon>Bdellovibrionota</taxon>
        <taxon>Oligoflexia</taxon>
        <taxon>Oligoflexales</taxon>
        <taxon>Pseudobacteriovoracaceae</taxon>
        <taxon>Pseudobacteriovorax</taxon>
    </lineage>
</organism>
<accession>A0A1Y6BBP9</accession>
<dbReference type="InterPro" id="IPR013078">
    <property type="entry name" value="His_Pase_superF_clade-1"/>
</dbReference>
<evidence type="ECO:0000313" key="2">
    <source>
        <dbReference type="Proteomes" id="UP000192907"/>
    </source>
</evidence>
<dbReference type="STRING" id="1513793.SAMN06296036_102168"/>
<dbReference type="Proteomes" id="UP000192907">
    <property type="component" value="Unassembled WGS sequence"/>
</dbReference>
<dbReference type="InterPro" id="IPR029033">
    <property type="entry name" value="His_PPase_superfam"/>
</dbReference>
<dbReference type="Pfam" id="PF00300">
    <property type="entry name" value="His_Phos_1"/>
    <property type="match status" value="1"/>
</dbReference>
<dbReference type="PANTHER" id="PTHR48100">
    <property type="entry name" value="BROAD-SPECIFICITY PHOSPHATASE YOR283W-RELATED"/>
    <property type="match status" value="1"/>
</dbReference>
<evidence type="ECO:0000313" key="1">
    <source>
        <dbReference type="EMBL" id="SME95009.1"/>
    </source>
</evidence>
<dbReference type="RefSeq" id="WP_132315426.1">
    <property type="nucleotide sequence ID" value="NZ_FWZT01000002.1"/>
</dbReference>
<gene>
    <name evidence="1" type="ORF">SAMN06296036_102168</name>
</gene>
<dbReference type="SMART" id="SM00855">
    <property type="entry name" value="PGAM"/>
    <property type="match status" value="1"/>
</dbReference>
<dbReference type="AlphaFoldDB" id="A0A1Y6BBP9"/>
<name>A0A1Y6BBP9_9BACT</name>
<dbReference type="InterPro" id="IPR050275">
    <property type="entry name" value="PGM_Phosphatase"/>
</dbReference>
<dbReference type="OrthoDB" id="5291958at2"/>
<keyword evidence="2" id="KW-1185">Reference proteome</keyword>
<dbReference type="CDD" id="cd07067">
    <property type="entry name" value="HP_PGM_like"/>
    <property type="match status" value="1"/>
</dbReference>
<dbReference type="PANTHER" id="PTHR48100:SF1">
    <property type="entry name" value="HISTIDINE PHOSPHATASE FAMILY PROTEIN-RELATED"/>
    <property type="match status" value="1"/>
</dbReference>
<protein>
    <submittedName>
        <fullName evidence="1">2,3-bisphosphoglycerate-dependent phosphoglycerate mutase</fullName>
    </submittedName>
</protein>
<dbReference type="GO" id="GO:0005737">
    <property type="term" value="C:cytoplasm"/>
    <property type="evidence" value="ECO:0007669"/>
    <property type="project" value="TreeGrafter"/>
</dbReference>
<dbReference type="SUPFAM" id="SSF53254">
    <property type="entry name" value="Phosphoglycerate mutase-like"/>
    <property type="match status" value="1"/>
</dbReference>
<dbReference type="GO" id="GO:0016791">
    <property type="term" value="F:phosphatase activity"/>
    <property type="evidence" value="ECO:0007669"/>
    <property type="project" value="TreeGrafter"/>
</dbReference>
<sequence>MSLTIYLLRHSQSNPRSNLPSEEWPLTEKGQQQSRRLVSVLNSLGIDKVFSSPYKRCIDTIKPFIESIGRPFTIEQDLHECHVTHQFLPDPNDFWDIFERSWNDFTFSYPDGESCRKGQDRIIRLIDRLKSEESGTLLLSSHGNLISLLLNSLDSGFGFQESRQLKNPDLIKITVSDAISWDKTFDSAKLLGEIFTDQDQTPITIEASGHAETRLQ</sequence>
<reference evidence="2" key="1">
    <citation type="submission" date="2017-04" db="EMBL/GenBank/DDBJ databases">
        <authorList>
            <person name="Varghese N."/>
            <person name="Submissions S."/>
        </authorList>
    </citation>
    <scope>NUCLEOTIDE SEQUENCE [LARGE SCALE GENOMIC DNA]</scope>
    <source>
        <strain evidence="2">RKEM611</strain>
    </source>
</reference>
<dbReference type="Gene3D" id="3.40.50.1240">
    <property type="entry name" value="Phosphoglycerate mutase-like"/>
    <property type="match status" value="1"/>
</dbReference>
<dbReference type="EMBL" id="FWZT01000002">
    <property type="protein sequence ID" value="SME95009.1"/>
    <property type="molecule type" value="Genomic_DNA"/>
</dbReference>